<evidence type="ECO:0000313" key="3">
    <source>
        <dbReference type="EMBL" id="MDO9713978.1"/>
    </source>
</evidence>
<feature type="domain" description="AMP-binding enzyme C-terminal" evidence="2">
    <location>
        <begin position="434"/>
        <end position="509"/>
    </location>
</feature>
<dbReference type="Proteomes" id="UP001243009">
    <property type="component" value="Unassembled WGS sequence"/>
</dbReference>
<protein>
    <submittedName>
        <fullName evidence="3">Fatty acyl-CoA synthetase</fullName>
    </submittedName>
</protein>
<name>A0ABT9EDC0_9PROT</name>
<gene>
    <name evidence="3" type="ORF">Q7A36_37085</name>
</gene>
<dbReference type="Gene3D" id="3.40.50.12780">
    <property type="entry name" value="N-terminal domain of ligase-like"/>
    <property type="match status" value="1"/>
</dbReference>
<dbReference type="Pfam" id="PF00501">
    <property type="entry name" value="AMP-binding"/>
    <property type="match status" value="1"/>
</dbReference>
<dbReference type="InterPro" id="IPR042099">
    <property type="entry name" value="ANL_N_sf"/>
</dbReference>
<dbReference type="PANTHER" id="PTHR43767:SF1">
    <property type="entry name" value="NONRIBOSOMAL PEPTIDE SYNTHASE PES1 (EUROFUNG)-RELATED"/>
    <property type="match status" value="1"/>
</dbReference>
<dbReference type="InterPro" id="IPR045851">
    <property type="entry name" value="AMP-bd_C_sf"/>
</dbReference>
<evidence type="ECO:0000259" key="2">
    <source>
        <dbReference type="Pfam" id="PF13193"/>
    </source>
</evidence>
<dbReference type="PANTHER" id="PTHR43767">
    <property type="entry name" value="LONG-CHAIN-FATTY-ACID--COA LIGASE"/>
    <property type="match status" value="1"/>
</dbReference>
<dbReference type="SUPFAM" id="SSF56801">
    <property type="entry name" value="Acetyl-CoA synthetase-like"/>
    <property type="match status" value="1"/>
</dbReference>
<accession>A0ABT9EDC0</accession>
<dbReference type="NCBIfam" id="NF006182">
    <property type="entry name" value="PRK08316.1"/>
    <property type="match status" value="1"/>
</dbReference>
<comment type="caution">
    <text evidence="3">The sequence shown here is derived from an EMBL/GenBank/DDBJ whole genome shotgun (WGS) entry which is preliminary data.</text>
</comment>
<dbReference type="EMBL" id="JAUTWS010000144">
    <property type="protein sequence ID" value="MDO9713978.1"/>
    <property type="molecule type" value="Genomic_DNA"/>
</dbReference>
<feature type="domain" description="AMP-dependent synthetase/ligase" evidence="1">
    <location>
        <begin position="21"/>
        <end position="384"/>
    </location>
</feature>
<organism evidence="3 4">
    <name type="scientific">Paracraurococcus lichenis</name>
    <dbReference type="NCBI Taxonomy" id="3064888"/>
    <lineage>
        <taxon>Bacteria</taxon>
        <taxon>Pseudomonadati</taxon>
        <taxon>Pseudomonadota</taxon>
        <taxon>Alphaproteobacteria</taxon>
        <taxon>Acetobacterales</taxon>
        <taxon>Roseomonadaceae</taxon>
        <taxon>Paracraurococcus</taxon>
    </lineage>
</organism>
<keyword evidence="4" id="KW-1185">Reference proteome</keyword>
<dbReference type="InterPro" id="IPR025110">
    <property type="entry name" value="AMP-bd_C"/>
</dbReference>
<dbReference type="NCBIfam" id="NF004837">
    <property type="entry name" value="PRK06187.1"/>
    <property type="match status" value="1"/>
</dbReference>
<evidence type="ECO:0000259" key="1">
    <source>
        <dbReference type="Pfam" id="PF00501"/>
    </source>
</evidence>
<dbReference type="Pfam" id="PF13193">
    <property type="entry name" value="AMP-binding_C"/>
    <property type="match status" value="1"/>
</dbReference>
<dbReference type="Gene3D" id="3.30.300.30">
    <property type="match status" value="1"/>
</dbReference>
<dbReference type="InterPro" id="IPR000873">
    <property type="entry name" value="AMP-dep_synth/lig_dom"/>
</dbReference>
<evidence type="ECO:0000313" key="4">
    <source>
        <dbReference type="Proteomes" id="UP001243009"/>
    </source>
</evidence>
<proteinExistence type="predicted"/>
<dbReference type="InterPro" id="IPR050237">
    <property type="entry name" value="ATP-dep_AMP-bd_enzyme"/>
</dbReference>
<dbReference type="RefSeq" id="WP_305108824.1">
    <property type="nucleotide sequence ID" value="NZ_JAUTWS010000144.1"/>
</dbReference>
<dbReference type="InterPro" id="IPR020845">
    <property type="entry name" value="AMP-binding_CS"/>
</dbReference>
<dbReference type="PROSITE" id="PS00455">
    <property type="entry name" value="AMP_BINDING"/>
    <property type="match status" value="1"/>
</dbReference>
<sequence length="538" mass="58244">MYRTGDEARRACRDTIGDALRRVARRFRDRTALTFGTRQWSFAALDQAADRVAHALRATGLTRGDRVVAHGRNSDGYLLTFLGCARAGLVHVPTNYALTSAELEYILRQCDARALLSQPPLAPAADAAAAAAGITLCGTLDSGAGELDMLQAALDPAWDASGEAADEADLTDTDLAQIIYTSGTTGAPKGAMMTHRAYLAEYAAAAQAFDFSATDRALAALPLYHAAQMHALTMPQLLIGAETLLIEAPEPALVLQLIEEQRITSFFSPPTVWISLLRHEDFHRRDLSSLRRVYYGAAIMPLPVLQELRRRLPAALPYQGYGQSEIGPLATVLRPEDHDERPTSAGRPISTVQTRVVDTELRDVPAGERGEIVHRSPQLLVGYWGMEAETKAAFAGGWFHSGDVGTIDAEGYITIVDRIRDVINTGGVLVASREVEDAILTHPAVSECAVIALPDPRWIEAVVAVVVLRAGKLASEEELVAHTRAVIAPYKVPKRVILADQLPRNTAGKLLKRELRSRYGGPVDALPGDCQLGERTSE</sequence>
<reference evidence="3 4" key="1">
    <citation type="submission" date="2023-08" db="EMBL/GenBank/DDBJ databases">
        <title>The draft genome sequence of Paracraurococcus sp. LOR1-02.</title>
        <authorList>
            <person name="Kingkaew E."/>
            <person name="Tanasupawat S."/>
        </authorList>
    </citation>
    <scope>NUCLEOTIDE SEQUENCE [LARGE SCALE GENOMIC DNA]</scope>
    <source>
        <strain evidence="3 4">LOR1-02</strain>
    </source>
</reference>